<protein>
    <recommendedName>
        <fullName evidence="15">CAAX prenyl protease</fullName>
        <ecNumber evidence="15">3.4.24.84</ecNumber>
    </recommendedName>
</protein>
<evidence type="ECO:0000256" key="6">
    <source>
        <dbReference type="ARBA" id="ARBA00022824"/>
    </source>
</evidence>
<dbReference type="Gene3D" id="3.30.2010.10">
    <property type="entry name" value="Metalloproteases ('zincins'), catalytic domain"/>
    <property type="match status" value="1"/>
</dbReference>
<keyword evidence="5 15" id="KW-0378">Hydrolase</keyword>
<dbReference type="InterPro" id="IPR032456">
    <property type="entry name" value="Peptidase_M48_N"/>
</dbReference>
<proteinExistence type="inferred from homology"/>
<feature type="active site" evidence="13">
    <location>
        <position position="285"/>
    </location>
</feature>
<feature type="transmembrane region" description="Helical" evidence="15">
    <location>
        <begin position="152"/>
        <end position="174"/>
    </location>
</feature>
<dbReference type="Pfam" id="PF01435">
    <property type="entry name" value="Peptidase_M48"/>
    <property type="match status" value="1"/>
</dbReference>
<dbReference type="Pfam" id="PF16491">
    <property type="entry name" value="Peptidase_M48_N"/>
    <property type="match status" value="1"/>
</dbReference>
<dbReference type="GO" id="GO:0004222">
    <property type="term" value="F:metalloendopeptidase activity"/>
    <property type="evidence" value="ECO:0007669"/>
    <property type="project" value="UniProtKB-UniRule"/>
</dbReference>
<dbReference type="EC" id="3.4.24.84" evidence="15"/>
<reference evidence="18" key="1">
    <citation type="submission" date="2023-12" db="EMBL/GenBank/DDBJ databases">
        <title>Genome assembly of Anisodus tanguticus.</title>
        <authorList>
            <person name="Wang Y.-J."/>
        </authorList>
    </citation>
    <scope>NUCLEOTIDE SEQUENCE</scope>
    <source>
        <strain evidence="18">KB-2021</strain>
        <tissue evidence="18">Leaf</tissue>
    </source>
</reference>
<feature type="active site" description="Proton donor" evidence="13">
    <location>
        <position position="366"/>
    </location>
</feature>
<feature type="transmembrane region" description="Helical" evidence="15">
    <location>
        <begin position="6"/>
        <end position="23"/>
    </location>
</feature>
<evidence type="ECO:0000256" key="11">
    <source>
        <dbReference type="ARBA" id="ARBA00044456"/>
    </source>
</evidence>
<evidence type="ECO:0000256" key="15">
    <source>
        <dbReference type="RuleBase" id="RU366005"/>
    </source>
</evidence>
<gene>
    <name evidence="18" type="ORF">RND71_026232</name>
</gene>
<feature type="binding site" evidence="14">
    <location>
        <position position="362"/>
    </location>
    <ligand>
        <name>Zn(2+)</name>
        <dbReference type="ChEBI" id="CHEBI:29105"/>
        <note>catalytic</note>
    </ligand>
</feature>
<feature type="transmembrane region" description="Helical" evidence="15">
    <location>
        <begin position="109"/>
        <end position="132"/>
    </location>
</feature>
<keyword evidence="4 14" id="KW-0479">Metal-binding</keyword>
<evidence type="ECO:0000256" key="9">
    <source>
        <dbReference type="ARBA" id="ARBA00023049"/>
    </source>
</evidence>
<evidence type="ECO:0000256" key="3">
    <source>
        <dbReference type="ARBA" id="ARBA00022692"/>
    </source>
</evidence>
<dbReference type="FunFam" id="3.30.2010.10:FF:000005">
    <property type="entry name" value="CAAX prenyl protease"/>
    <property type="match status" value="1"/>
</dbReference>
<dbReference type="EMBL" id="JAVYJV010000014">
    <property type="protein sequence ID" value="KAK4354038.1"/>
    <property type="molecule type" value="Genomic_DNA"/>
</dbReference>
<keyword evidence="6 15" id="KW-0256">Endoplasmic reticulum</keyword>
<dbReference type="InterPro" id="IPR027057">
    <property type="entry name" value="CAXX_Prtase_1"/>
</dbReference>
<feature type="transmembrane region" description="Helical" evidence="15">
    <location>
        <begin position="181"/>
        <end position="203"/>
    </location>
</feature>
<dbReference type="CDD" id="cd07343">
    <property type="entry name" value="M48A_Zmpste24p_like"/>
    <property type="match status" value="1"/>
</dbReference>
<dbReference type="InterPro" id="IPR001915">
    <property type="entry name" value="Peptidase_M48"/>
</dbReference>
<feature type="transmembrane region" description="Helical" evidence="15">
    <location>
        <begin position="295"/>
        <end position="315"/>
    </location>
</feature>
<sequence>MAFPYLEAVVGFMILMYIFETYLDVRQHAALKLQTLPKPLEGVISQEKFKKSQAYSLDKSYFHFVHEFVTVLMDSAILYFRILPWFWKIAGDFLIYLGLNAENETFHTLAFLAGVMVWSQITDLPFSLYSTFVVESRHGFNKQTVWLFFRDMIKGIALAIVIGPPIVAAIITIVQKGGPYLAIYLWGFMLVLSLVMMTLYPILIAPLFNKFTPLPEGELRSKIENLASSLKFPLKKLFVVDGSTRSSHSNAYMYGFFKNKRIVLYDTLIQQCKNDEEVVAVIAHELGHWKLNHTMYSFIAVQILTLLQFGGYTLVRNSKDLFQSFGFDTQPVLIGLIIFQHTVIPLQHLVSFGLNLVSRAFEFQADSFAKKLGYAVPLRAGLVKLQEENLSAMNTDPWYSAYHYSHPPLVERLAAIDEADKKTD</sequence>
<organism evidence="18 19">
    <name type="scientific">Anisodus tanguticus</name>
    <dbReference type="NCBI Taxonomy" id="243964"/>
    <lineage>
        <taxon>Eukaryota</taxon>
        <taxon>Viridiplantae</taxon>
        <taxon>Streptophyta</taxon>
        <taxon>Embryophyta</taxon>
        <taxon>Tracheophyta</taxon>
        <taxon>Spermatophyta</taxon>
        <taxon>Magnoliopsida</taxon>
        <taxon>eudicotyledons</taxon>
        <taxon>Gunneridae</taxon>
        <taxon>Pentapetalae</taxon>
        <taxon>asterids</taxon>
        <taxon>lamiids</taxon>
        <taxon>Solanales</taxon>
        <taxon>Solanaceae</taxon>
        <taxon>Solanoideae</taxon>
        <taxon>Hyoscyameae</taxon>
        <taxon>Anisodus</taxon>
    </lineage>
</organism>
<keyword evidence="19" id="KW-1185">Reference proteome</keyword>
<name>A0AAE1V2P4_9SOLA</name>
<keyword evidence="8 15" id="KW-1133">Transmembrane helix</keyword>
<dbReference type="PANTHER" id="PTHR10120">
    <property type="entry name" value="CAAX PRENYL PROTEASE 1"/>
    <property type="match status" value="1"/>
</dbReference>
<evidence type="ECO:0000256" key="2">
    <source>
        <dbReference type="ARBA" id="ARBA00022670"/>
    </source>
</evidence>
<comment type="caution">
    <text evidence="18">The sequence shown here is derived from an EMBL/GenBank/DDBJ whole genome shotgun (WGS) entry which is preliminary data.</text>
</comment>
<dbReference type="GO" id="GO:0046872">
    <property type="term" value="F:metal ion binding"/>
    <property type="evidence" value="ECO:0007669"/>
    <property type="project" value="UniProtKB-UniRule"/>
</dbReference>
<keyword evidence="3 15" id="KW-0812">Transmembrane</keyword>
<comment type="similarity">
    <text evidence="12 15">Belongs to the peptidase M48A family.</text>
</comment>
<evidence type="ECO:0000256" key="4">
    <source>
        <dbReference type="ARBA" id="ARBA00022723"/>
    </source>
</evidence>
<comment type="subcellular location">
    <subcellularLocation>
        <location evidence="1 15">Endoplasmic reticulum membrane</location>
        <topology evidence="1 15">Multi-pass membrane protein</topology>
    </subcellularLocation>
</comment>
<feature type="binding site" evidence="14">
    <location>
        <position position="284"/>
    </location>
    <ligand>
        <name>Zn(2+)</name>
        <dbReference type="ChEBI" id="CHEBI:29105"/>
        <note>catalytic</note>
    </ligand>
</feature>
<feature type="transmembrane region" description="Helical" evidence="15">
    <location>
        <begin position="85"/>
        <end position="102"/>
    </location>
</feature>
<dbReference type="AlphaFoldDB" id="A0AAE1V2P4"/>
<evidence type="ECO:0000259" key="17">
    <source>
        <dbReference type="Pfam" id="PF16491"/>
    </source>
</evidence>
<evidence type="ECO:0000313" key="19">
    <source>
        <dbReference type="Proteomes" id="UP001291623"/>
    </source>
</evidence>
<feature type="domain" description="Peptidase M48" evidence="16">
    <location>
        <begin position="213"/>
        <end position="418"/>
    </location>
</feature>
<evidence type="ECO:0000256" key="13">
    <source>
        <dbReference type="PIRSR" id="PIRSR627057-1"/>
    </source>
</evidence>
<evidence type="ECO:0000256" key="5">
    <source>
        <dbReference type="ARBA" id="ARBA00022801"/>
    </source>
</evidence>
<keyword evidence="10 15" id="KW-0472">Membrane</keyword>
<evidence type="ECO:0000259" key="16">
    <source>
        <dbReference type="Pfam" id="PF01435"/>
    </source>
</evidence>
<keyword evidence="9 15" id="KW-0482">Metalloprotease</keyword>
<comment type="function">
    <text evidence="15">Proteolytically removes the C-terminal three residues of farnesylated proteins.</text>
</comment>
<feature type="binding site" evidence="14">
    <location>
        <position position="288"/>
    </location>
    <ligand>
        <name>Zn(2+)</name>
        <dbReference type="ChEBI" id="CHEBI:29105"/>
        <note>catalytic</note>
    </ligand>
</feature>
<evidence type="ECO:0000313" key="18">
    <source>
        <dbReference type="EMBL" id="KAK4354038.1"/>
    </source>
</evidence>
<accession>A0AAE1V2P4</accession>
<evidence type="ECO:0000256" key="7">
    <source>
        <dbReference type="ARBA" id="ARBA00022833"/>
    </source>
</evidence>
<evidence type="ECO:0000256" key="10">
    <source>
        <dbReference type="ARBA" id="ARBA00023136"/>
    </source>
</evidence>
<evidence type="ECO:0000256" key="8">
    <source>
        <dbReference type="ARBA" id="ARBA00022989"/>
    </source>
</evidence>
<evidence type="ECO:0000256" key="14">
    <source>
        <dbReference type="PIRSR" id="PIRSR627057-2"/>
    </source>
</evidence>
<feature type="domain" description="CAAX prenyl protease 1 N-terminal" evidence="17">
    <location>
        <begin position="27"/>
        <end position="210"/>
    </location>
</feature>
<dbReference type="GO" id="GO:0005789">
    <property type="term" value="C:endoplasmic reticulum membrane"/>
    <property type="evidence" value="ECO:0007669"/>
    <property type="project" value="UniProtKB-SubCell"/>
</dbReference>
<keyword evidence="2 15" id="KW-0645">Protease</keyword>
<evidence type="ECO:0000256" key="12">
    <source>
        <dbReference type="ARBA" id="ARBA00060927"/>
    </source>
</evidence>
<dbReference type="Proteomes" id="UP001291623">
    <property type="component" value="Unassembled WGS sequence"/>
</dbReference>
<dbReference type="GO" id="GO:0071586">
    <property type="term" value="P:CAAX-box protein processing"/>
    <property type="evidence" value="ECO:0007669"/>
    <property type="project" value="UniProtKB-UniRule"/>
</dbReference>
<comment type="cofactor">
    <cofactor evidence="14 15">
        <name>Zn(2+)</name>
        <dbReference type="ChEBI" id="CHEBI:29105"/>
    </cofactor>
    <text evidence="14 15">Binds 1 zinc ion per subunit.</text>
</comment>
<comment type="catalytic activity">
    <reaction evidence="11 15">
        <text>Hydrolyzes the peptide bond -P2-(S-farnesyl or geranylgeranyl)C-P1'-P2'-P3'-COOH where P1' and P2' are amino acids with aliphatic side chains and P3' is any C-terminal residue.</text>
        <dbReference type="EC" id="3.4.24.84"/>
    </reaction>
</comment>
<keyword evidence="7 14" id="KW-0862">Zinc</keyword>
<evidence type="ECO:0000256" key="1">
    <source>
        <dbReference type="ARBA" id="ARBA00004477"/>
    </source>
</evidence>